<dbReference type="EMBL" id="LRQT01000096">
    <property type="protein sequence ID" value="KXA62217.1"/>
    <property type="molecule type" value="Genomic_DNA"/>
</dbReference>
<gene>
    <name evidence="1" type="ORF">HMPREF3233_01690</name>
</gene>
<dbReference type="PATRIC" id="fig|39777.7.peg.1656"/>
<reference evidence="1 2" key="1">
    <citation type="submission" date="2016-01" db="EMBL/GenBank/DDBJ databases">
        <authorList>
            <person name="Oliw E.H."/>
        </authorList>
    </citation>
    <scope>NUCLEOTIDE SEQUENCE [LARGE SCALE GENOMIC DNA]</scope>
    <source>
        <strain evidence="1 2">CMW7756B</strain>
    </source>
</reference>
<evidence type="ECO:0000313" key="1">
    <source>
        <dbReference type="EMBL" id="KXA62217.1"/>
    </source>
</evidence>
<sequence length="47" mass="5355">MKSSALSPYPLMGLTNIQNHLCLMIVYLPKFKTQNHKNITIYNGCTN</sequence>
<proteinExistence type="predicted"/>
<dbReference type="Proteomes" id="UP000070226">
    <property type="component" value="Unassembled WGS sequence"/>
</dbReference>
<dbReference type="AlphaFoldDB" id="A0A133S1I2"/>
<protein>
    <submittedName>
        <fullName evidence="1">Uncharacterized protein</fullName>
    </submittedName>
</protein>
<accession>A0A133S1I2</accession>
<comment type="caution">
    <text evidence="1">The sequence shown here is derived from an EMBL/GenBank/DDBJ whole genome shotgun (WGS) entry which is preliminary data.</text>
</comment>
<organism evidence="1">
    <name type="scientific">Veillonella atypica</name>
    <dbReference type="NCBI Taxonomy" id="39777"/>
    <lineage>
        <taxon>Bacteria</taxon>
        <taxon>Bacillati</taxon>
        <taxon>Bacillota</taxon>
        <taxon>Negativicutes</taxon>
        <taxon>Veillonellales</taxon>
        <taxon>Veillonellaceae</taxon>
        <taxon>Veillonella</taxon>
    </lineage>
</organism>
<evidence type="ECO:0000313" key="2">
    <source>
        <dbReference type="Proteomes" id="UP000070226"/>
    </source>
</evidence>
<name>A0A133S1I2_9FIRM</name>